<comment type="caution">
    <text evidence="2">The sequence shown here is derived from an EMBL/GenBank/DDBJ whole genome shotgun (WGS) entry which is preliminary data.</text>
</comment>
<name>A0ABN9PLA3_9DINO</name>
<accession>A0ABN9PLA3</accession>
<keyword evidence="3" id="KW-1185">Reference proteome</keyword>
<dbReference type="Proteomes" id="UP001189429">
    <property type="component" value="Unassembled WGS sequence"/>
</dbReference>
<dbReference type="EMBL" id="CAUYUJ010000880">
    <property type="protein sequence ID" value="CAK0792976.1"/>
    <property type="molecule type" value="Genomic_DNA"/>
</dbReference>
<evidence type="ECO:0000256" key="1">
    <source>
        <dbReference type="SAM" id="MobiDB-lite"/>
    </source>
</evidence>
<proteinExistence type="predicted"/>
<organism evidence="2 3">
    <name type="scientific">Prorocentrum cordatum</name>
    <dbReference type="NCBI Taxonomy" id="2364126"/>
    <lineage>
        <taxon>Eukaryota</taxon>
        <taxon>Sar</taxon>
        <taxon>Alveolata</taxon>
        <taxon>Dinophyceae</taxon>
        <taxon>Prorocentrales</taxon>
        <taxon>Prorocentraceae</taxon>
        <taxon>Prorocentrum</taxon>
    </lineage>
</organism>
<evidence type="ECO:0000313" key="2">
    <source>
        <dbReference type="EMBL" id="CAK0792976.1"/>
    </source>
</evidence>
<feature type="compositionally biased region" description="Basic and acidic residues" evidence="1">
    <location>
        <begin position="17"/>
        <end position="49"/>
    </location>
</feature>
<evidence type="ECO:0000313" key="3">
    <source>
        <dbReference type="Proteomes" id="UP001189429"/>
    </source>
</evidence>
<feature type="region of interest" description="Disordered" evidence="1">
    <location>
        <begin position="1"/>
        <end position="136"/>
    </location>
</feature>
<sequence length="136" mass="14668">MPGRSRGRRAPRRLPGKKREAARSLAGRRQEAREAGGPREEKQSRRERSALPAPDDDDDHAVDDEDVDDDDHVVDDEGGDGDRPDPPPATIARGPRSAGRQRGSAQAGLGRSGGCCRILRSSSSGEASWLAYRTTV</sequence>
<feature type="compositionally biased region" description="Acidic residues" evidence="1">
    <location>
        <begin position="54"/>
        <end position="79"/>
    </location>
</feature>
<gene>
    <name evidence="2" type="ORF">PCOR1329_LOCUS3409</name>
</gene>
<protein>
    <submittedName>
        <fullName evidence="2">Uncharacterized protein</fullName>
    </submittedName>
</protein>
<feature type="compositionally biased region" description="Basic residues" evidence="1">
    <location>
        <begin position="1"/>
        <end position="16"/>
    </location>
</feature>
<reference evidence="2" key="1">
    <citation type="submission" date="2023-10" db="EMBL/GenBank/DDBJ databases">
        <authorList>
            <person name="Chen Y."/>
            <person name="Shah S."/>
            <person name="Dougan E. K."/>
            <person name="Thang M."/>
            <person name="Chan C."/>
        </authorList>
    </citation>
    <scope>NUCLEOTIDE SEQUENCE [LARGE SCALE GENOMIC DNA]</scope>
</reference>